<evidence type="ECO:0000256" key="3">
    <source>
        <dbReference type="ARBA" id="ARBA00004931"/>
    </source>
</evidence>
<dbReference type="NCBIfam" id="TIGR01123">
    <property type="entry name" value="ilvE_II"/>
    <property type="match status" value="1"/>
</dbReference>
<evidence type="ECO:0000256" key="4">
    <source>
        <dbReference type="ARBA" id="ARBA00005072"/>
    </source>
</evidence>
<evidence type="ECO:0000256" key="15">
    <source>
        <dbReference type="RuleBase" id="RU004516"/>
    </source>
</evidence>
<dbReference type="PROSITE" id="PS00770">
    <property type="entry name" value="AA_TRANSFER_CLASS_4"/>
    <property type="match status" value="1"/>
</dbReference>
<keyword evidence="8 16" id="KW-0808">Transferase</keyword>
<dbReference type="GeneID" id="301141678"/>
<sequence length="362" mass="41038">MTTIDIQLSATRKEKPKEDQLAFGRNFTDHMFIMDYSTEKGWYDPRIVPYAPISLDPSTMVFHYGQTVFEGLKAYRTKDDQILLFRPEKNMERMNLSNERICIPHIDGEIVIEGLKKLIQVDRDWVPTAEGTSLYIRPFVIPTEPFLGVAPATQYRFMIIMSPVGSYYKEGIQPVRIFVENEYVRAVAGGTGTAKTGGNYAASLKAQEEATKRGYTQVLWLDGVEKKYVEEVGSMNVFFKIKGEVVTPQLNGSILEGITRNSILQLLRHWDIPVSERRISMDEIREAYDKGELEEAFGTGTAAVISPIGEFLYEEKQILINEGKTGELSKKLYDTLTGIQNGTLKDEFGWTVTVENEKVLSK</sequence>
<evidence type="ECO:0000256" key="17">
    <source>
        <dbReference type="RuleBase" id="RU004519"/>
    </source>
</evidence>
<evidence type="ECO:0000313" key="18">
    <source>
        <dbReference type="EMBL" id="MED4399940.1"/>
    </source>
</evidence>
<accession>A0ABU6NSS0</accession>
<evidence type="ECO:0000256" key="10">
    <source>
        <dbReference type="ARBA" id="ARBA00023304"/>
    </source>
</evidence>
<comment type="catalytic activity">
    <reaction evidence="12 16">
        <text>L-isoleucine + 2-oxoglutarate = (S)-3-methyl-2-oxopentanoate + L-glutamate</text>
        <dbReference type="Rhea" id="RHEA:24801"/>
        <dbReference type="ChEBI" id="CHEBI:16810"/>
        <dbReference type="ChEBI" id="CHEBI:29985"/>
        <dbReference type="ChEBI" id="CHEBI:35146"/>
        <dbReference type="ChEBI" id="CHEBI:58045"/>
        <dbReference type="EC" id="2.6.1.42"/>
    </reaction>
</comment>
<dbReference type="CDD" id="cd01557">
    <property type="entry name" value="BCAT_beta_family"/>
    <property type="match status" value="1"/>
</dbReference>
<dbReference type="Pfam" id="PF01063">
    <property type="entry name" value="Aminotran_4"/>
    <property type="match status" value="1"/>
</dbReference>
<name>A0ABU6NSS0_9BACI</name>
<evidence type="ECO:0000256" key="7">
    <source>
        <dbReference type="ARBA" id="ARBA00022605"/>
    </source>
</evidence>
<dbReference type="InterPro" id="IPR001544">
    <property type="entry name" value="Aminotrans_IV"/>
</dbReference>
<dbReference type="InterPro" id="IPR036038">
    <property type="entry name" value="Aminotransferase-like"/>
</dbReference>
<comment type="catalytic activity">
    <reaction evidence="11 16">
        <text>L-valine + 2-oxoglutarate = 3-methyl-2-oxobutanoate + L-glutamate</text>
        <dbReference type="Rhea" id="RHEA:24813"/>
        <dbReference type="ChEBI" id="CHEBI:11851"/>
        <dbReference type="ChEBI" id="CHEBI:16810"/>
        <dbReference type="ChEBI" id="CHEBI:29985"/>
        <dbReference type="ChEBI" id="CHEBI:57762"/>
        <dbReference type="EC" id="2.6.1.42"/>
    </reaction>
</comment>
<comment type="pathway">
    <text evidence="3 17">Amino-acid biosynthesis; L-valine biosynthesis; L-valine from pyruvate: step 4/4.</text>
</comment>
<keyword evidence="10 16" id="KW-0100">Branched-chain amino acid biosynthesis</keyword>
<dbReference type="InterPro" id="IPR018300">
    <property type="entry name" value="Aminotrans_IV_CS"/>
</dbReference>
<dbReference type="InterPro" id="IPR005786">
    <property type="entry name" value="B_amino_transII"/>
</dbReference>
<organism evidence="18 19">
    <name type="scientific">Metabacillus fastidiosus</name>
    <dbReference type="NCBI Taxonomy" id="1458"/>
    <lineage>
        <taxon>Bacteria</taxon>
        <taxon>Bacillati</taxon>
        <taxon>Bacillota</taxon>
        <taxon>Bacilli</taxon>
        <taxon>Bacillales</taxon>
        <taxon>Bacillaceae</taxon>
        <taxon>Metabacillus</taxon>
    </lineage>
</organism>
<dbReference type="PIRSF" id="PIRSF006468">
    <property type="entry name" value="BCAT1"/>
    <property type="match status" value="1"/>
</dbReference>
<protein>
    <recommendedName>
        <fullName evidence="16">Branched-chain-amino-acid aminotransferase</fullName>
        <ecNumber evidence="16">2.6.1.42</ecNumber>
    </recommendedName>
</protein>
<evidence type="ECO:0000256" key="16">
    <source>
        <dbReference type="RuleBase" id="RU004517"/>
    </source>
</evidence>
<comment type="cofactor">
    <cofactor evidence="1 15">
        <name>pyridoxal 5'-phosphate</name>
        <dbReference type="ChEBI" id="CHEBI:597326"/>
    </cofactor>
</comment>
<dbReference type="PANTHER" id="PTHR11825">
    <property type="entry name" value="SUBGROUP IIII AMINOTRANSFERASE"/>
    <property type="match status" value="1"/>
</dbReference>
<dbReference type="InterPro" id="IPR033939">
    <property type="entry name" value="BCAT_family"/>
</dbReference>
<dbReference type="RefSeq" id="WP_066231025.1">
    <property type="nucleotide sequence ID" value="NZ_JARTFQ010000005.1"/>
</dbReference>
<dbReference type="PANTHER" id="PTHR11825:SF44">
    <property type="entry name" value="BRANCHED-CHAIN-AMINO-ACID AMINOTRANSFERASE"/>
    <property type="match status" value="1"/>
</dbReference>
<keyword evidence="9 15" id="KW-0663">Pyridoxal phosphate</keyword>
<dbReference type="Proteomes" id="UP001342826">
    <property type="component" value="Unassembled WGS sequence"/>
</dbReference>
<keyword evidence="19" id="KW-1185">Reference proteome</keyword>
<evidence type="ECO:0000256" key="6">
    <source>
        <dbReference type="ARBA" id="ARBA00022576"/>
    </source>
</evidence>
<evidence type="ECO:0000256" key="8">
    <source>
        <dbReference type="ARBA" id="ARBA00022679"/>
    </source>
</evidence>
<evidence type="ECO:0000256" key="2">
    <source>
        <dbReference type="ARBA" id="ARBA00004824"/>
    </source>
</evidence>
<gene>
    <name evidence="18" type="ORF">P9271_01010</name>
</gene>
<comment type="caution">
    <text evidence="18">The sequence shown here is derived from an EMBL/GenBank/DDBJ whole genome shotgun (WGS) entry which is preliminary data.</text>
</comment>
<dbReference type="NCBIfam" id="NF009897">
    <property type="entry name" value="PRK13357.1"/>
    <property type="match status" value="1"/>
</dbReference>
<proteinExistence type="inferred from homology"/>
<comment type="similarity">
    <text evidence="5 14">Belongs to the class-IV pyridoxal-phosphate-dependent aminotransferase family.</text>
</comment>
<evidence type="ECO:0000256" key="9">
    <source>
        <dbReference type="ARBA" id="ARBA00022898"/>
    </source>
</evidence>
<dbReference type="Gene3D" id="3.30.470.10">
    <property type="match status" value="1"/>
</dbReference>
<evidence type="ECO:0000256" key="5">
    <source>
        <dbReference type="ARBA" id="ARBA00009320"/>
    </source>
</evidence>
<comment type="catalytic activity">
    <reaction evidence="13 16">
        <text>L-leucine + 2-oxoglutarate = 4-methyl-2-oxopentanoate + L-glutamate</text>
        <dbReference type="Rhea" id="RHEA:18321"/>
        <dbReference type="ChEBI" id="CHEBI:16810"/>
        <dbReference type="ChEBI" id="CHEBI:17865"/>
        <dbReference type="ChEBI" id="CHEBI:29985"/>
        <dbReference type="ChEBI" id="CHEBI:57427"/>
        <dbReference type="EC" id="2.6.1.42"/>
    </reaction>
</comment>
<evidence type="ECO:0000256" key="14">
    <source>
        <dbReference type="RuleBase" id="RU004106"/>
    </source>
</evidence>
<evidence type="ECO:0000256" key="11">
    <source>
        <dbReference type="ARBA" id="ARBA00048212"/>
    </source>
</evidence>
<evidence type="ECO:0000313" key="19">
    <source>
        <dbReference type="Proteomes" id="UP001342826"/>
    </source>
</evidence>
<comment type="pathway">
    <text evidence="2 17">Amino-acid biosynthesis; L-isoleucine biosynthesis; L-isoleucine from 2-oxobutanoate: step 4/4.</text>
</comment>
<keyword evidence="7 16" id="KW-0028">Amino-acid biosynthesis</keyword>
<keyword evidence="6 16" id="KW-0032">Aminotransferase</keyword>
<dbReference type="EMBL" id="JARTFS010000001">
    <property type="protein sequence ID" value="MED4399940.1"/>
    <property type="molecule type" value="Genomic_DNA"/>
</dbReference>
<dbReference type="InterPro" id="IPR043131">
    <property type="entry name" value="BCAT-like_N"/>
</dbReference>
<dbReference type="InterPro" id="IPR043132">
    <property type="entry name" value="BCAT-like_C"/>
</dbReference>
<evidence type="ECO:0000256" key="13">
    <source>
        <dbReference type="ARBA" id="ARBA00049229"/>
    </source>
</evidence>
<comment type="pathway">
    <text evidence="4 17">Amino-acid biosynthesis; L-leucine biosynthesis; L-leucine from 3-methyl-2-oxobutanoate: step 4/4.</text>
</comment>
<evidence type="ECO:0000256" key="12">
    <source>
        <dbReference type="ARBA" id="ARBA00048798"/>
    </source>
</evidence>
<dbReference type="EC" id="2.6.1.42" evidence="16"/>
<reference evidence="18 19" key="1">
    <citation type="submission" date="2023-03" db="EMBL/GenBank/DDBJ databases">
        <title>Bacillus Genome Sequencing.</title>
        <authorList>
            <person name="Dunlap C."/>
        </authorList>
    </citation>
    <scope>NUCLEOTIDE SEQUENCE [LARGE SCALE GENOMIC DNA]</scope>
    <source>
        <strain evidence="18 19">NRS-1717</strain>
    </source>
</reference>
<dbReference type="Gene3D" id="3.20.10.10">
    <property type="entry name" value="D-amino Acid Aminotransferase, subunit A, domain 2"/>
    <property type="match status" value="1"/>
</dbReference>
<dbReference type="SUPFAM" id="SSF56752">
    <property type="entry name" value="D-aminoacid aminotransferase-like PLP-dependent enzymes"/>
    <property type="match status" value="1"/>
</dbReference>
<dbReference type="GO" id="GO:0004084">
    <property type="term" value="F:branched-chain-amino-acid transaminase activity"/>
    <property type="evidence" value="ECO:0007669"/>
    <property type="project" value="UniProtKB-EC"/>
</dbReference>
<evidence type="ECO:0000256" key="1">
    <source>
        <dbReference type="ARBA" id="ARBA00001933"/>
    </source>
</evidence>